<protein>
    <submittedName>
        <fullName evidence="1">Uncharacterized protein</fullName>
    </submittedName>
</protein>
<evidence type="ECO:0000313" key="1">
    <source>
        <dbReference type="EMBL" id="CEN48276.1"/>
    </source>
</evidence>
<dbReference type="EMBL" id="CDOK01000076">
    <property type="protein sequence ID" value="CEN48276.1"/>
    <property type="molecule type" value="Genomic_DNA"/>
</dbReference>
<sequence>MINKFKNFLTNTVIFNRYFMHKYQIFNILVIYFTNVSRGTLGSDVKSMISLKRGYSCQAERSRSR</sequence>
<accession>A0A0B7I8K5</accession>
<evidence type="ECO:0000313" key="2">
    <source>
        <dbReference type="Proteomes" id="UP000039370"/>
    </source>
</evidence>
<dbReference type="AlphaFoldDB" id="A0A0B7I8K5"/>
<dbReference type="Proteomes" id="UP000039370">
    <property type="component" value="Unassembled WGS sequence"/>
</dbReference>
<gene>
    <name evidence="1" type="ORF">CCAN11_1670003</name>
</gene>
<reference evidence="2" key="1">
    <citation type="submission" date="2015-01" db="EMBL/GenBank/DDBJ databases">
        <authorList>
            <person name="MANFREDI Pablo"/>
        </authorList>
    </citation>
    <scope>NUCLEOTIDE SEQUENCE [LARGE SCALE GENOMIC DNA]</scope>
    <source>
        <strain evidence="2">Cc11</strain>
    </source>
</reference>
<proteinExistence type="predicted"/>
<organism evidence="1 2">
    <name type="scientific">Capnocytophaga canimorsus</name>
    <dbReference type="NCBI Taxonomy" id="28188"/>
    <lineage>
        <taxon>Bacteria</taxon>
        <taxon>Pseudomonadati</taxon>
        <taxon>Bacteroidota</taxon>
        <taxon>Flavobacteriia</taxon>
        <taxon>Flavobacteriales</taxon>
        <taxon>Flavobacteriaceae</taxon>
        <taxon>Capnocytophaga</taxon>
    </lineage>
</organism>
<name>A0A0B7I8K5_9FLAO</name>